<dbReference type="GO" id="GO:0046872">
    <property type="term" value="F:metal ion binding"/>
    <property type="evidence" value="ECO:0007669"/>
    <property type="project" value="UniProtKB-KW"/>
</dbReference>
<accession>A0A8H2VNR1</accession>
<dbReference type="Gene3D" id="3.40.50.720">
    <property type="entry name" value="NAD(P)-binding Rossmann-like Domain"/>
    <property type="match status" value="1"/>
</dbReference>
<protein>
    <submittedName>
        <fullName evidence="7">Eef7c0de-ab6f-410b-93a0-f6bad3c09e12</fullName>
    </submittedName>
</protein>
<dbReference type="SUPFAM" id="SSF51735">
    <property type="entry name" value="NAD(P)-binding Rossmann-fold domains"/>
    <property type="match status" value="1"/>
</dbReference>
<comment type="caution">
    <text evidence="7">The sequence shown here is derived from an EMBL/GenBank/DDBJ whole genome shotgun (WGS) entry which is preliminary data.</text>
</comment>
<dbReference type="InterPro" id="IPR011032">
    <property type="entry name" value="GroES-like_sf"/>
</dbReference>
<dbReference type="GO" id="GO:0016491">
    <property type="term" value="F:oxidoreductase activity"/>
    <property type="evidence" value="ECO:0007669"/>
    <property type="project" value="UniProtKB-KW"/>
</dbReference>
<evidence type="ECO:0000313" key="8">
    <source>
        <dbReference type="Proteomes" id="UP000624404"/>
    </source>
</evidence>
<dbReference type="EMBL" id="CAJHIA010000007">
    <property type="protein sequence ID" value="CAD6442114.1"/>
    <property type="molecule type" value="Genomic_DNA"/>
</dbReference>
<dbReference type="PANTHER" id="PTHR43350:SF17">
    <property type="entry name" value="NAD-DEPENDENT ALCOHOL DEHYDROGENASE"/>
    <property type="match status" value="1"/>
</dbReference>
<evidence type="ECO:0000256" key="5">
    <source>
        <dbReference type="ARBA" id="ARBA00023002"/>
    </source>
</evidence>
<dbReference type="Gene3D" id="3.90.180.10">
    <property type="entry name" value="Medium-chain alcohol dehydrogenases, catalytic domain"/>
    <property type="match status" value="1"/>
</dbReference>
<feature type="domain" description="Enoyl reductase (ER)" evidence="6">
    <location>
        <begin position="36"/>
        <end position="391"/>
    </location>
</feature>
<dbReference type="InterPro" id="IPR020843">
    <property type="entry name" value="ER"/>
</dbReference>
<dbReference type="Pfam" id="PF00107">
    <property type="entry name" value="ADH_zinc_N"/>
    <property type="match status" value="1"/>
</dbReference>
<dbReference type="InterPro" id="IPR013154">
    <property type="entry name" value="ADH-like_N"/>
</dbReference>
<keyword evidence="3" id="KW-0479">Metal-binding</keyword>
<dbReference type="PANTHER" id="PTHR43350">
    <property type="entry name" value="NAD-DEPENDENT ALCOHOL DEHYDROGENASE"/>
    <property type="match status" value="1"/>
</dbReference>
<evidence type="ECO:0000259" key="6">
    <source>
        <dbReference type="SMART" id="SM00829"/>
    </source>
</evidence>
<name>A0A8H2VNR1_9HELO</name>
<keyword evidence="4" id="KW-0862">Zinc</keyword>
<evidence type="ECO:0000256" key="4">
    <source>
        <dbReference type="ARBA" id="ARBA00022833"/>
    </source>
</evidence>
<dbReference type="SUPFAM" id="SSF50129">
    <property type="entry name" value="GroES-like"/>
    <property type="match status" value="1"/>
</dbReference>
<dbReference type="InterPro" id="IPR036291">
    <property type="entry name" value="NAD(P)-bd_dom_sf"/>
</dbReference>
<dbReference type="AlphaFoldDB" id="A0A8H2VNR1"/>
<evidence type="ECO:0000313" key="7">
    <source>
        <dbReference type="EMBL" id="CAD6442114.1"/>
    </source>
</evidence>
<dbReference type="OrthoDB" id="1879366at2759"/>
<keyword evidence="8" id="KW-1185">Reference proteome</keyword>
<organism evidence="7 8">
    <name type="scientific">Sclerotinia trifoliorum</name>
    <dbReference type="NCBI Taxonomy" id="28548"/>
    <lineage>
        <taxon>Eukaryota</taxon>
        <taxon>Fungi</taxon>
        <taxon>Dikarya</taxon>
        <taxon>Ascomycota</taxon>
        <taxon>Pezizomycotina</taxon>
        <taxon>Leotiomycetes</taxon>
        <taxon>Helotiales</taxon>
        <taxon>Sclerotiniaceae</taxon>
        <taxon>Sclerotinia</taxon>
    </lineage>
</organism>
<dbReference type="Proteomes" id="UP000624404">
    <property type="component" value="Unassembled WGS sequence"/>
</dbReference>
<dbReference type="SMART" id="SM00829">
    <property type="entry name" value="PKS_ER"/>
    <property type="match status" value="1"/>
</dbReference>
<evidence type="ECO:0000256" key="2">
    <source>
        <dbReference type="ARBA" id="ARBA00008072"/>
    </source>
</evidence>
<evidence type="ECO:0000256" key="3">
    <source>
        <dbReference type="ARBA" id="ARBA00022723"/>
    </source>
</evidence>
<proteinExistence type="inferred from homology"/>
<dbReference type="Pfam" id="PF08240">
    <property type="entry name" value="ADH_N"/>
    <property type="match status" value="1"/>
</dbReference>
<gene>
    <name evidence="7" type="ORF">SCLTRI_LOCUS1906</name>
</gene>
<dbReference type="InterPro" id="IPR013149">
    <property type="entry name" value="ADH-like_C"/>
</dbReference>
<evidence type="ECO:0000256" key="1">
    <source>
        <dbReference type="ARBA" id="ARBA00001947"/>
    </source>
</evidence>
<comment type="cofactor">
    <cofactor evidence="1">
        <name>Zn(2+)</name>
        <dbReference type="ChEBI" id="CHEBI:29105"/>
    </cofactor>
</comment>
<reference evidence="7" key="1">
    <citation type="submission" date="2020-10" db="EMBL/GenBank/DDBJ databases">
        <authorList>
            <person name="Kusch S."/>
        </authorList>
    </citation>
    <scope>NUCLEOTIDE SEQUENCE</scope>
    <source>
        <strain evidence="7">SwB9</strain>
    </source>
</reference>
<comment type="similarity">
    <text evidence="2">Belongs to the zinc-containing alcohol dehydrogenase family.</text>
</comment>
<sequence>MQNLDEQISLDHLLYFCIKSAAIMTTMKVAQLVEPGKPLTTSTIEKPIPGPKDVLVKVEAACLVPNSANIVKKGPGLHYTLPKMPCVFGLDAAGIIEAVGKNVVGLKVGDRVYVDPHITCGNCKQCRKGRRELCTSGCLRAYFGTLTPGGQKILKQYPIGSLSQYLLSPDANIAVIPPSIDINTAARFGYIGTSFAGLKKCGMGPGKTLLINGVTGTLGYAAVAIGLGLGCTKILGIGRNKERLAEVEGMATKGRVVVRSTEDDGDILEWIKEQTNGFGTDGLYDCLGNGGDANGTSKLISSVKRGGRVALAAGGVPGDITHSYGEVMTHDVSVNGTLWFTSEEIDEAIELIGAGVIDFSFLQHKFFSLDEVNDAFKTVGDRPGGAINIIVQPHA</sequence>
<keyword evidence="5" id="KW-0560">Oxidoreductase</keyword>